<evidence type="ECO:0000256" key="4">
    <source>
        <dbReference type="PROSITE-ProRule" id="PRU00335"/>
    </source>
</evidence>
<evidence type="ECO:0000313" key="7">
    <source>
        <dbReference type="Proteomes" id="UP001056336"/>
    </source>
</evidence>
<keyword evidence="7" id="KW-1185">Reference proteome</keyword>
<dbReference type="PANTHER" id="PTHR30055">
    <property type="entry name" value="HTH-TYPE TRANSCRIPTIONAL REGULATOR RUTR"/>
    <property type="match status" value="1"/>
</dbReference>
<evidence type="ECO:0000313" key="6">
    <source>
        <dbReference type="EMBL" id="UQX87023.1"/>
    </source>
</evidence>
<dbReference type="EMBL" id="CP097332">
    <property type="protein sequence ID" value="UQX87023.1"/>
    <property type="molecule type" value="Genomic_DNA"/>
</dbReference>
<evidence type="ECO:0000256" key="2">
    <source>
        <dbReference type="ARBA" id="ARBA00023125"/>
    </source>
</evidence>
<name>A0ABY4QUB9_9ACTN</name>
<dbReference type="PROSITE" id="PS01081">
    <property type="entry name" value="HTH_TETR_1"/>
    <property type="match status" value="1"/>
</dbReference>
<evidence type="ECO:0000256" key="3">
    <source>
        <dbReference type="ARBA" id="ARBA00023163"/>
    </source>
</evidence>
<keyword evidence="2 4" id="KW-0238">DNA-binding</keyword>
<dbReference type="RefSeq" id="WP_249769449.1">
    <property type="nucleotide sequence ID" value="NZ_CP097332.1"/>
</dbReference>
<dbReference type="InterPro" id="IPR050109">
    <property type="entry name" value="HTH-type_TetR-like_transc_reg"/>
</dbReference>
<dbReference type="Gene3D" id="1.10.357.10">
    <property type="entry name" value="Tetracycline Repressor, domain 2"/>
    <property type="match status" value="1"/>
</dbReference>
<dbReference type="PROSITE" id="PS50977">
    <property type="entry name" value="HTH_TETR_2"/>
    <property type="match status" value="1"/>
</dbReference>
<dbReference type="Pfam" id="PF17754">
    <property type="entry name" value="TetR_C_14"/>
    <property type="match status" value="1"/>
</dbReference>
<organism evidence="6 7">
    <name type="scientific">Jatrophihabitans telluris</name>
    <dbReference type="NCBI Taxonomy" id="2038343"/>
    <lineage>
        <taxon>Bacteria</taxon>
        <taxon>Bacillati</taxon>
        <taxon>Actinomycetota</taxon>
        <taxon>Actinomycetes</taxon>
        <taxon>Jatrophihabitantales</taxon>
        <taxon>Jatrophihabitantaceae</taxon>
        <taxon>Jatrophihabitans</taxon>
    </lineage>
</organism>
<evidence type="ECO:0000259" key="5">
    <source>
        <dbReference type="PROSITE" id="PS50977"/>
    </source>
</evidence>
<accession>A0ABY4QUB9</accession>
<protein>
    <submittedName>
        <fullName evidence="6">TetR/AcrR family transcriptional regulator</fullName>
    </submittedName>
</protein>
<proteinExistence type="predicted"/>
<feature type="domain" description="HTH tetR-type" evidence="5">
    <location>
        <begin position="6"/>
        <end position="66"/>
    </location>
</feature>
<evidence type="ECO:0000256" key="1">
    <source>
        <dbReference type="ARBA" id="ARBA00023015"/>
    </source>
</evidence>
<reference evidence="6" key="2">
    <citation type="submission" date="2022-05" db="EMBL/GenBank/DDBJ databases">
        <authorList>
            <person name="Kim J.-S."/>
            <person name="Lee K."/>
            <person name="Suh M."/>
            <person name="Eom M."/>
            <person name="Kim J.-S."/>
            <person name="Kim D.-S."/>
            <person name="Ko S.-H."/>
            <person name="Shin Y."/>
            <person name="Lee J.-S."/>
        </authorList>
    </citation>
    <scope>NUCLEOTIDE SEQUENCE</scope>
    <source>
        <strain evidence="6">N237</strain>
    </source>
</reference>
<dbReference type="InterPro" id="IPR041347">
    <property type="entry name" value="MftR_C"/>
</dbReference>
<dbReference type="Pfam" id="PF00440">
    <property type="entry name" value="TetR_N"/>
    <property type="match status" value="1"/>
</dbReference>
<keyword evidence="1" id="KW-0805">Transcription regulation</keyword>
<keyword evidence="3" id="KW-0804">Transcription</keyword>
<gene>
    <name evidence="6" type="ORF">M6D93_11970</name>
</gene>
<dbReference type="InterPro" id="IPR023772">
    <property type="entry name" value="DNA-bd_HTH_TetR-type_CS"/>
</dbReference>
<dbReference type="Proteomes" id="UP001056336">
    <property type="component" value="Chromosome"/>
</dbReference>
<feature type="DNA-binding region" description="H-T-H motif" evidence="4">
    <location>
        <begin position="29"/>
        <end position="48"/>
    </location>
</feature>
<dbReference type="InterPro" id="IPR009057">
    <property type="entry name" value="Homeodomain-like_sf"/>
</dbReference>
<dbReference type="SUPFAM" id="SSF46689">
    <property type="entry name" value="Homeodomain-like"/>
    <property type="match status" value="1"/>
</dbReference>
<dbReference type="PANTHER" id="PTHR30055:SF238">
    <property type="entry name" value="MYCOFACTOCIN BIOSYNTHESIS TRANSCRIPTIONAL REGULATOR MFTR-RELATED"/>
    <property type="match status" value="1"/>
</dbReference>
<dbReference type="InterPro" id="IPR001647">
    <property type="entry name" value="HTH_TetR"/>
</dbReference>
<reference evidence="6" key="1">
    <citation type="journal article" date="2018" name="Int. J. Syst. Evol. Microbiol.">
        <title>Jatrophihabitans telluris sp. nov., isolated from sediment soil of lava forest wetlands and the emended description of the genus Jatrophihabitans.</title>
        <authorList>
            <person name="Lee K.C."/>
            <person name="Suh M.K."/>
            <person name="Eom M.K."/>
            <person name="Kim K.K."/>
            <person name="Kim J.S."/>
            <person name="Kim D.S."/>
            <person name="Ko S.H."/>
            <person name="Shin Y.K."/>
            <person name="Lee J.S."/>
        </authorList>
    </citation>
    <scope>NUCLEOTIDE SEQUENCE</scope>
    <source>
        <strain evidence="6">N237</strain>
    </source>
</reference>
<dbReference type="PRINTS" id="PR00455">
    <property type="entry name" value="HTHTETR"/>
</dbReference>
<sequence length="188" mass="20694">MARWEPGAQERLQQAAFALFVERGYDKVTVAEIADRAGLTKRSFFNYFADKREILFADAHLFEAGIVKHLTDADPSLEPIDAAVAALTHGGRQLSVYGEGGRTRRDLIDSSTELQERNLAKLTSLTAEITAALCMRNVPARDASFIARVAVAAFITAYDDWLNDLTVDFATLMQNSMADLRRAIGANP</sequence>